<evidence type="ECO:0000256" key="9">
    <source>
        <dbReference type="RuleBase" id="RU003357"/>
    </source>
</evidence>
<dbReference type="EMBL" id="CP134849">
    <property type="protein sequence ID" value="WNL19755.1"/>
    <property type="molecule type" value="Genomic_DNA"/>
</dbReference>
<evidence type="ECO:0000256" key="2">
    <source>
        <dbReference type="ARBA" id="ARBA00022448"/>
    </source>
</evidence>
<comment type="subcellular location">
    <subcellularLocation>
        <location evidence="1 8">Cell outer membrane</location>
        <topology evidence="1 8">Multi-pass membrane protein</topology>
    </subcellularLocation>
</comment>
<evidence type="ECO:0000256" key="3">
    <source>
        <dbReference type="ARBA" id="ARBA00022452"/>
    </source>
</evidence>
<keyword evidence="7 8" id="KW-0998">Cell outer membrane</keyword>
<dbReference type="EMBL" id="CP134850">
    <property type="protein sequence ID" value="WNL21896.1"/>
    <property type="molecule type" value="Genomic_DNA"/>
</dbReference>
<sequence>MNVKKFTMLSFVVATALNANEATTLNEINIVEKSNSKLIKDINSEELKSADLAEALTKNSANISVVRRNGIANDIILRGQKKDNINILIDNAKIYGACPNRMDPPTSHVVTNNIKSVKIIEGPYDVENFGTLSGLVKVETKVPKEGFHGELNLNAGSFNYKKASATIEGGNDKVKALISASTEESKAYKDGNGDNFLEQQRKRGVPTANQYRDNNIDAFEKKSVLTKLQFNITDDQDLRLSYTANRSDGILYPAGPMDADYDDSDIYTLGYTIRDLGAFSKQLDLDYYYSKVDHPMSTKLRNFDKNPNPMMRNQYMTNHLKTSVWGTTVKNSLEVADSLVTVGLDTSVRNWRGQMHSTNIATGIVTPNATMNRMYDTDTKNKAIFTKVEKSIGNLDLEAGIRYDNTDIDTQRPNVDDKKYNSLNGYIFTAYNFDEQSKVFAGIGKSSRVPDTRELYQLGATGATNATSNPNLDQTKNYEIDLGIEKTIGNFYIKPKVFYSVLKDYIYNSTIGTNRTQFQNIDAKIYGFDISGHYYFTDNFAFDYGVAYQRGKKDGDFTDKDLAEIPPLKANLGLSYEYEKSKFKAEVVAVDRWSKFDDSAKEQEIAGYAVTNLKYTQELFKHFELTLGVDNLFDKVYNSTNTYQDVNYVKIGTNQDQILFNDPGRYGYVNLKYSF</sequence>
<dbReference type="InterPro" id="IPR039426">
    <property type="entry name" value="TonB-dep_rcpt-like"/>
</dbReference>
<dbReference type="EMBL" id="CP134844">
    <property type="protein sequence ID" value="WNL13047.1"/>
    <property type="molecule type" value="Genomic_DNA"/>
</dbReference>
<evidence type="ECO:0000313" key="17">
    <source>
        <dbReference type="EMBL" id="WNL25044.1"/>
    </source>
</evidence>
<organism evidence="15">
    <name type="scientific">Arcobacter sp. AZ-2023</name>
    <dbReference type="NCBI Taxonomy" id="3074453"/>
    <lineage>
        <taxon>Bacteria</taxon>
        <taxon>Pseudomonadati</taxon>
        <taxon>Campylobacterota</taxon>
        <taxon>Epsilonproteobacteria</taxon>
        <taxon>Campylobacterales</taxon>
        <taxon>Arcobacteraceae</taxon>
        <taxon>Arcobacter</taxon>
    </lineage>
</organism>
<evidence type="ECO:0000313" key="12">
    <source>
        <dbReference type="EMBL" id="WNL13047.1"/>
    </source>
</evidence>
<evidence type="ECO:0000256" key="5">
    <source>
        <dbReference type="ARBA" id="ARBA00023077"/>
    </source>
</evidence>
<comment type="similarity">
    <text evidence="8 9">Belongs to the TonB-dependent receptor family.</text>
</comment>
<dbReference type="PANTHER" id="PTHR30069:SF49">
    <property type="entry name" value="OUTER MEMBRANE PROTEIN C"/>
    <property type="match status" value="1"/>
</dbReference>
<evidence type="ECO:0000313" key="16">
    <source>
        <dbReference type="EMBL" id="WNL24063.1"/>
    </source>
</evidence>
<dbReference type="Gene3D" id="2.40.170.20">
    <property type="entry name" value="TonB-dependent receptor, beta-barrel domain"/>
    <property type="match status" value="1"/>
</dbReference>
<gene>
    <name evidence="13" type="ORF">RJG51_10085</name>
    <name evidence="12" type="ORF">RJG52_03080</name>
    <name evidence="14" type="ORF">RJG53_03195</name>
    <name evidence="16" type="ORF">RJG55_03090</name>
    <name evidence="15" type="ORF">RJG56_03045</name>
    <name evidence="17" type="ORF">RJG57_08255</name>
</gene>
<reference evidence="12" key="2">
    <citation type="submission" date="2023-09" db="EMBL/GenBank/DDBJ databases">
        <title>Characterization of Arcobacter Isolates from Retail Chicken Sold in Supermarkets in Tbilisi, Georgia.</title>
        <authorList>
            <person name="Matthias R."/>
            <person name="Zautner A.E."/>
        </authorList>
    </citation>
    <scope>NUCLEOTIDE SEQUENCE</scope>
    <source>
        <strain evidence="13">LEO 108</strain>
        <strain evidence="12">LEO 109</strain>
    </source>
</reference>
<evidence type="ECO:0000256" key="1">
    <source>
        <dbReference type="ARBA" id="ARBA00004571"/>
    </source>
</evidence>
<keyword evidence="4 8" id="KW-0812">Transmembrane</keyword>
<dbReference type="Pfam" id="PF07715">
    <property type="entry name" value="Plug"/>
    <property type="match status" value="1"/>
</dbReference>
<dbReference type="GO" id="GO:0044718">
    <property type="term" value="P:siderophore transmembrane transport"/>
    <property type="evidence" value="ECO:0007669"/>
    <property type="project" value="TreeGrafter"/>
</dbReference>
<dbReference type="InterPro" id="IPR037066">
    <property type="entry name" value="Plug_dom_sf"/>
</dbReference>
<evidence type="ECO:0000259" key="11">
    <source>
        <dbReference type="Pfam" id="PF07715"/>
    </source>
</evidence>
<name>A0AA96D4R3_9BACT</name>
<feature type="domain" description="TonB-dependent receptor-like beta-barrel" evidence="10">
    <location>
        <begin position="231"/>
        <end position="632"/>
    </location>
</feature>
<dbReference type="PROSITE" id="PS52016">
    <property type="entry name" value="TONB_DEPENDENT_REC_3"/>
    <property type="match status" value="1"/>
</dbReference>
<evidence type="ECO:0000256" key="4">
    <source>
        <dbReference type="ARBA" id="ARBA00022692"/>
    </source>
</evidence>
<keyword evidence="6 8" id="KW-0472">Membrane</keyword>
<evidence type="ECO:0000256" key="8">
    <source>
        <dbReference type="PROSITE-ProRule" id="PRU01360"/>
    </source>
</evidence>
<evidence type="ECO:0000313" key="15">
    <source>
        <dbReference type="EMBL" id="WNL21896.1"/>
    </source>
</evidence>
<dbReference type="GO" id="GO:0015344">
    <property type="term" value="F:siderophore uptake transmembrane transporter activity"/>
    <property type="evidence" value="ECO:0007669"/>
    <property type="project" value="TreeGrafter"/>
</dbReference>
<evidence type="ECO:0000259" key="10">
    <source>
        <dbReference type="Pfam" id="PF00593"/>
    </source>
</evidence>
<dbReference type="EMBL" id="CP134851">
    <property type="protein sequence ID" value="WNL24063.1"/>
    <property type="molecule type" value="Genomic_DNA"/>
</dbReference>
<keyword evidence="2 8" id="KW-0813">Transport</keyword>
<keyword evidence="3 8" id="KW-1134">Transmembrane beta strand</keyword>
<dbReference type="Gene3D" id="2.170.130.10">
    <property type="entry name" value="TonB-dependent receptor, plug domain"/>
    <property type="match status" value="1"/>
</dbReference>
<dbReference type="GO" id="GO:0009279">
    <property type="term" value="C:cell outer membrane"/>
    <property type="evidence" value="ECO:0007669"/>
    <property type="project" value="UniProtKB-SubCell"/>
</dbReference>
<dbReference type="InterPro" id="IPR000531">
    <property type="entry name" value="Beta-barrel_TonB"/>
</dbReference>
<feature type="domain" description="TonB-dependent receptor plug" evidence="11">
    <location>
        <begin position="45"/>
        <end position="126"/>
    </location>
</feature>
<dbReference type="Pfam" id="PF00593">
    <property type="entry name" value="TonB_dep_Rec_b-barrel"/>
    <property type="match status" value="1"/>
</dbReference>
<accession>A0AA96D4R3</accession>
<evidence type="ECO:0000256" key="7">
    <source>
        <dbReference type="ARBA" id="ARBA00023237"/>
    </source>
</evidence>
<proteinExistence type="inferred from homology"/>
<evidence type="ECO:0000256" key="6">
    <source>
        <dbReference type="ARBA" id="ARBA00023136"/>
    </source>
</evidence>
<dbReference type="SUPFAM" id="SSF56935">
    <property type="entry name" value="Porins"/>
    <property type="match status" value="1"/>
</dbReference>
<dbReference type="InterPro" id="IPR012910">
    <property type="entry name" value="Plug_dom"/>
</dbReference>
<protein>
    <submittedName>
        <fullName evidence="15">TonB-dependent receptor</fullName>
    </submittedName>
</protein>
<reference evidence="15" key="1">
    <citation type="submission" date="2023-09" db="EMBL/GenBank/DDBJ databases">
        <title>Arcobacter tbilisiensis sp. nov. isolated from chicken meat in Tbilisi, Georgia.</title>
        <authorList>
            <person name="Matthias R."/>
            <person name="Zautner A.E."/>
        </authorList>
    </citation>
    <scope>NUCLEOTIDE SEQUENCE</scope>
    <source>
        <strain evidence="17">LEO 70</strain>
        <strain evidence="16">LEO 74</strain>
        <strain evidence="15">LEO 79</strain>
        <strain evidence="14">LEO 99</strain>
    </source>
</reference>
<dbReference type="CDD" id="cd01347">
    <property type="entry name" value="ligand_gated_channel"/>
    <property type="match status" value="1"/>
</dbReference>
<evidence type="ECO:0000313" key="14">
    <source>
        <dbReference type="EMBL" id="WNL19755.1"/>
    </source>
</evidence>
<dbReference type="EMBL" id="CP134852">
    <property type="protein sequence ID" value="WNL25044.1"/>
    <property type="molecule type" value="Genomic_DNA"/>
</dbReference>
<keyword evidence="15" id="KW-0675">Receptor</keyword>
<keyword evidence="5 9" id="KW-0798">TonB box</keyword>
<evidence type="ECO:0000313" key="13">
    <source>
        <dbReference type="EMBL" id="WNL14362.1"/>
    </source>
</evidence>
<dbReference type="AlphaFoldDB" id="A0AA96D4R3"/>
<dbReference type="InterPro" id="IPR036942">
    <property type="entry name" value="Beta-barrel_TonB_sf"/>
</dbReference>
<dbReference type="EMBL" id="CP134845">
    <property type="protein sequence ID" value="WNL14362.1"/>
    <property type="molecule type" value="Genomic_DNA"/>
</dbReference>
<dbReference type="PANTHER" id="PTHR30069">
    <property type="entry name" value="TONB-DEPENDENT OUTER MEMBRANE RECEPTOR"/>
    <property type="match status" value="1"/>
</dbReference>